<dbReference type="RefSeq" id="WP_170092426.1">
    <property type="nucleotide sequence ID" value="NZ_WOYG01000001.1"/>
</dbReference>
<evidence type="ECO:0000313" key="3">
    <source>
        <dbReference type="EMBL" id="NLV08391.1"/>
    </source>
</evidence>
<dbReference type="GO" id="GO:0008830">
    <property type="term" value="F:dTDP-4-dehydrorhamnose 3,5-epimerase activity"/>
    <property type="evidence" value="ECO:0007669"/>
    <property type="project" value="InterPro"/>
</dbReference>
<feature type="region of interest" description="Disordered" evidence="2">
    <location>
        <begin position="133"/>
        <end position="156"/>
    </location>
</feature>
<dbReference type="Proteomes" id="UP000608662">
    <property type="component" value="Unassembled WGS sequence"/>
</dbReference>
<dbReference type="EMBL" id="WOYG01000001">
    <property type="protein sequence ID" value="NLV08391.1"/>
    <property type="molecule type" value="Genomic_DNA"/>
</dbReference>
<dbReference type="PANTHER" id="PTHR21047:SF2">
    <property type="entry name" value="THYMIDINE DIPHOSPHO-4-KETO-RHAMNOSE 3,5-EPIMERASE"/>
    <property type="match status" value="1"/>
</dbReference>
<dbReference type="GO" id="GO:0005829">
    <property type="term" value="C:cytosol"/>
    <property type="evidence" value="ECO:0007669"/>
    <property type="project" value="TreeGrafter"/>
</dbReference>
<dbReference type="InterPro" id="IPR011051">
    <property type="entry name" value="RmlC_Cupin_sf"/>
</dbReference>
<dbReference type="GO" id="GO:0019305">
    <property type="term" value="P:dTDP-rhamnose biosynthetic process"/>
    <property type="evidence" value="ECO:0007669"/>
    <property type="project" value="TreeGrafter"/>
</dbReference>
<sequence length="156" mass="18193">MIHDVEVKDLQINADERGQLTEIWRSDWDFYAGDDEPEMSYFSETYPGIVRAWHRHHRGQIDHFVVPRGKAKVGIYDDREGSPTEGELDTYIIGEGSMNAIRVPGDCWHGFKAVGDERVLLLNFPTNLYDYEDPDEERLPYDTDKIPLDWEEPPHE</sequence>
<dbReference type="CDD" id="cd02208">
    <property type="entry name" value="cupin_RmlC-like"/>
    <property type="match status" value="1"/>
</dbReference>
<dbReference type="Gene3D" id="2.60.120.10">
    <property type="entry name" value="Jelly Rolls"/>
    <property type="match status" value="1"/>
</dbReference>
<comment type="caution">
    <text evidence="3">The sequence shown here is derived from an EMBL/GenBank/DDBJ whole genome shotgun (WGS) entry which is preliminary data.</text>
</comment>
<evidence type="ECO:0000313" key="4">
    <source>
        <dbReference type="Proteomes" id="UP000608662"/>
    </source>
</evidence>
<dbReference type="SUPFAM" id="SSF51182">
    <property type="entry name" value="RmlC-like cupins"/>
    <property type="match status" value="1"/>
</dbReference>
<dbReference type="AlphaFoldDB" id="A0A847UBX9"/>
<dbReference type="Pfam" id="PF00908">
    <property type="entry name" value="dTDP_sugar_isom"/>
    <property type="match status" value="1"/>
</dbReference>
<evidence type="ECO:0000256" key="2">
    <source>
        <dbReference type="SAM" id="MobiDB-lite"/>
    </source>
</evidence>
<name>A0A847UBX9_9EURY</name>
<dbReference type="OrthoDB" id="49399at2157"/>
<dbReference type="InterPro" id="IPR014710">
    <property type="entry name" value="RmlC-like_jellyroll"/>
</dbReference>
<gene>
    <name evidence="3" type="ORF">GOC74_00380</name>
</gene>
<dbReference type="InterPro" id="IPR000888">
    <property type="entry name" value="RmlC-like"/>
</dbReference>
<dbReference type="GO" id="GO:0000271">
    <property type="term" value="P:polysaccharide biosynthetic process"/>
    <property type="evidence" value="ECO:0007669"/>
    <property type="project" value="TreeGrafter"/>
</dbReference>
<protein>
    <submittedName>
        <fullName evidence="3">dTDP-4-dehydrorhamnose 3,5-epimerase</fullName>
    </submittedName>
</protein>
<accession>A0A847UBX9</accession>
<dbReference type="PANTHER" id="PTHR21047">
    <property type="entry name" value="DTDP-6-DEOXY-D-GLUCOSE-3,5 EPIMERASE"/>
    <property type="match status" value="1"/>
</dbReference>
<reference evidence="3" key="1">
    <citation type="submission" date="2019-12" db="EMBL/GenBank/DDBJ databases">
        <title>Whole-genome sequence of Halomicrobium mukohataei pws1.</title>
        <authorList>
            <person name="Verma D.K."/>
            <person name="Gopal K."/>
            <person name="Prasad E.S."/>
        </authorList>
    </citation>
    <scope>NUCLEOTIDE SEQUENCE</scope>
    <source>
        <strain evidence="3">Pws1</strain>
    </source>
</reference>
<evidence type="ECO:0000256" key="1">
    <source>
        <dbReference type="PIRSR" id="PIRSR600888-3"/>
    </source>
</evidence>
<organism evidence="3 4">
    <name type="scientific">Halomicrobium mukohataei</name>
    <dbReference type="NCBI Taxonomy" id="57705"/>
    <lineage>
        <taxon>Archaea</taxon>
        <taxon>Methanobacteriati</taxon>
        <taxon>Methanobacteriota</taxon>
        <taxon>Stenosarchaea group</taxon>
        <taxon>Halobacteria</taxon>
        <taxon>Halobacteriales</taxon>
        <taxon>Haloarculaceae</taxon>
        <taxon>Halomicrobium</taxon>
    </lineage>
</organism>
<proteinExistence type="predicted"/>
<feature type="compositionally biased region" description="Basic and acidic residues" evidence="2">
    <location>
        <begin position="137"/>
        <end position="156"/>
    </location>
</feature>
<feature type="site" description="Participates in a stacking interaction with the thymidine ring of dTDP-4-oxo-6-deoxyglucose" evidence="1">
    <location>
        <position position="129"/>
    </location>
</feature>